<dbReference type="InParanoid" id="A0A316W284"/>
<name>A0A316W284_9BASI</name>
<proteinExistence type="predicted"/>
<dbReference type="AlphaFoldDB" id="A0A316W284"/>
<feature type="region of interest" description="Disordered" evidence="1">
    <location>
        <begin position="1"/>
        <end position="103"/>
    </location>
</feature>
<protein>
    <submittedName>
        <fullName evidence="2">Uncharacterized protein</fullName>
    </submittedName>
</protein>
<evidence type="ECO:0000313" key="2">
    <source>
        <dbReference type="EMBL" id="PWN42671.1"/>
    </source>
</evidence>
<gene>
    <name evidence="2" type="ORF">IE81DRAFT_117836</name>
</gene>
<keyword evidence="3" id="KW-1185">Reference proteome</keyword>
<feature type="compositionally biased region" description="Low complexity" evidence="1">
    <location>
        <begin position="25"/>
        <end position="37"/>
    </location>
</feature>
<feature type="compositionally biased region" description="Low complexity" evidence="1">
    <location>
        <begin position="79"/>
        <end position="88"/>
    </location>
</feature>
<organism evidence="2 3">
    <name type="scientific">Ceraceosorus guamensis</name>
    <dbReference type="NCBI Taxonomy" id="1522189"/>
    <lineage>
        <taxon>Eukaryota</taxon>
        <taxon>Fungi</taxon>
        <taxon>Dikarya</taxon>
        <taxon>Basidiomycota</taxon>
        <taxon>Ustilaginomycotina</taxon>
        <taxon>Exobasidiomycetes</taxon>
        <taxon>Ceraceosorales</taxon>
        <taxon>Ceraceosoraceae</taxon>
        <taxon>Ceraceosorus</taxon>
    </lineage>
</organism>
<evidence type="ECO:0000256" key="1">
    <source>
        <dbReference type="SAM" id="MobiDB-lite"/>
    </source>
</evidence>
<evidence type="ECO:0000313" key="3">
    <source>
        <dbReference type="Proteomes" id="UP000245783"/>
    </source>
</evidence>
<sequence>MSAEVANPADTLGPRINTSRRSILASMEAESAEAEASPVPVSNTDALLRQRRPSSSQSRSNGVTGTKEADSKSHRRKSSVSSKKSPVPATSFGSGSDKDAQLDVPKSSLNIARCLLGARAKATCMHTAWRADDVLDTLALEAHHRLRESGLRRSQTS</sequence>
<reference evidence="2 3" key="1">
    <citation type="journal article" date="2018" name="Mol. Biol. Evol.">
        <title>Broad Genomic Sampling Reveals a Smut Pathogenic Ancestry of the Fungal Clade Ustilaginomycotina.</title>
        <authorList>
            <person name="Kijpornyongpan T."/>
            <person name="Mondo S.J."/>
            <person name="Barry K."/>
            <person name="Sandor L."/>
            <person name="Lee J."/>
            <person name="Lipzen A."/>
            <person name="Pangilinan J."/>
            <person name="LaButti K."/>
            <person name="Hainaut M."/>
            <person name="Henrissat B."/>
            <person name="Grigoriev I.V."/>
            <person name="Spatafora J.W."/>
            <person name="Aime M.C."/>
        </authorList>
    </citation>
    <scope>NUCLEOTIDE SEQUENCE [LARGE SCALE GENOMIC DNA]</scope>
    <source>
        <strain evidence="2 3">MCA 4658</strain>
    </source>
</reference>
<dbReference type="EMBL" id="KZ819377">
    <property type="protein sequence ID" value="PWN42671.1"/>
    <property type="molecule type" value="Genomic_DNA"/>
</dbReference>
<dbReference type="RefSeq" id="XP_025369831.1">
    <property type="nucleotide sequence ID" value="XM_025510165.1"/>
</dbReference>
<dbReference type="Proteomes" id="UP000245783">
    <property type="component" value="Unassembled WGS sequence"/>
</dbReference>
<dbReference type="GeneID" id="37032035"/>
<accession>A0A316W284</accession>